<dbReference type="EMBL" id="FQYR01000002">
    <property type="protein sequence ID" value="SHI58229.1"/>
    <property type="molecule type" value="Genomic_DNA"/>
</dbReference>
<feature type="chain" id="PRO_5009916333" description="Late embryogenesis abundant protein" evidence="1">
    <location>
        <begin position="25"/>
        <end position="157"/>
    </location>
</feature>
<dbReference type="Proteomes" id="UP000184510">
    <property type="component" value="Unassembled WGS sequence"/>
</dbReference>
<gene>
    <name evidence="2" type="ORF">SAMN02745181_0436</name>
</gene>
<dbReference type="InParanoid" id="A0A1M6CB47"/>
<dbReference type="PROSITE" id="PS51257">
    <property type="entry name" value="PROKAR_LIPOPROTEIN"/>
    <property type="match status" value="1"/>
</dbReference>
<feature type="signal peptide" evidence="1">
    <location>
        <begin position="1"/>
        <end position="24"/>
    </location>
</feature>
<evidence type="ECO:0000256" key="1">
    <source>
        <dbReference type="SAM" id="SignalP"/>
    </source>
</evidence>
<reference evidence="2 3" key="1">
    <citation type="submission" date="2016-11" db="EMBL/GenBank/DDBJ databases">
        <authorList>
            <person name="Jaros S."/>
            <person name="Januszkiewicz K."/>
            <person name="Wedrychowicz H."/>
        </authorList>
    </citation>
    <scope>NUCLEOTIDE SEQUENCE [LARGE SCALE GENOMIC DNA]</scope>
    <source>
        <strain evidence="2 3">DSM 18772</strain>
    </source>
</reference>
<dbReference type="AlphaFoldDB" id="A0A1M6CB47"/>
<proteinExistence type="predicted"/>
<keyword evidence="1" id="KW-0732">Signal</keyword>
<sequence>MQMLFRNFLGALMLLFLSSCGVEKGTDQAYKADLNTYVTLSVSNVRHENDLITFDLEIKNVSSEPIEISDHGVQLEKALLSSVSIDGKQHALESIPFPFKLTAGEAEVISCSQVLVPGTSIHGPITITLGVMSWKKGSTDWHERAEGWTLEAKYSLK</sequence>
<evidence type="ECO:0008006" key="4">
    <source>
        <dbReference type="Google" id="ProtNLM"/>
    </source>
</evidence>
<evidence type="ECO:0000313" key="2">
    <source>
        <dbReference type="EMBL" id="SHI58229.1"/>
    </source>
</evidence>
<protein>
    <recommendedName>
        <fullName evidence="4">Late embryogenesis abundant protein</fullName>
    </recommendedName>
</protein>
<keyword evidence="3" id="KW-1185">Reference proteome</keyword>
<dbReference type="STRING" id="1123071.SAMN02745181_0436"/>
<organism evidence="2 3">
    <name type="scientific">Rubritalea squalenifaciens DSM 18772</name>
    <dbReference type="NCBI Taxonomy" id="1123071"/>
    <lineage>
        <taxon>Bacteria</taxon>
        <taxon>Pseudomonadati</taxon>
        <taxon>Verrucomicrobiota</taxon>
        <taxon>Verrucomicrobiia</taxon>
        <taxon>Verrucomicrobiales</taxon>
        <taxon>Rubritaleaceae</taxon>
        <taxon>Rubritalea</taxon>
    </lineage>
</organism>
<dbReference type="RefSeq" id="WP_143157860.1">
    <property type="nucleotide sequence ID" value="NZ_FQYR01000002.1"/>
</dbReference>
<evidence type="ECO:0000313" key="3">
    <source>
        <dbReference type="Proteomes" id="UP000184510"/>
    </source>
</evidence>
<name>A0A1M6CB47_9BACT</name>
<accession>A0A1M6CB47</accession>